<dbReference type="GO" id="GO:0003676">
    <property type="term" value="F:nucleic acid binding"/>
    <property type="evidence" value="ECO:0007669"/>
    <property type="project" value="InterPro"/>
</dbReference>
<dbReference type="Gene3D" id="3.30.420.10">
    <property type="entry name" value="Ribonuclease H-like superfamily/Ribonuclease H"/>
    <property type="match status" value="1"/>
</dbReference>
<evidence type="ECO:0000259" key="1">
    <source>
        <dbReference type="Pfam" id="PF10108"/>
    </source>
</evidence>
<dbReference type="Proteomes" id="UP000318413">
    <property type="component" value="Unassembled WGS sequence"/>
</dbReference>
<reference evidence="2 3" key="1">
    <citation type="journal article" date="2019" name="Environ. Microbiol.">
        <title>Species interactions and distinct microbial communities in high Arctic permafrost affected cryosols are associated with the CH4 and CO2 gas fluxes.</title>
        <authorList>
            <person name="Altshuler I."/>
            <person name="Hamel J."/>
            <person name="Turney S."/>
            <person name="Magnuson E."/>
            <person name="Levesque R."/>
            <person name="Greer C."/>
            <person name="Whyte L.G."/>
        </authorList>
    </citation>
    <scope>NUCLEOTIDE SEQUENCE [LARGE SCALE GENOMIC DNA]</scope>
    <source>
        <strain evidence="2 3">S5.1</strain>
    </source>
</reference>
<accession>A0A502CGD5</accession>
<proteinExistence type="predicted"/>
<dbReference type="InterPro" id="IPR036397">
    <property type="entry name" value="RNaseH_sf"/>
</dbReference>
<dbReference type="Pfam" id="PF10108">
    <property type="entry name" value="DNA_pol_B_exo2"/>
    <property type="match status" value="1"/>
</dbReference>
<evidence type="ECO:0000313" key="3">
    <source>
        <dbReference type="Proteomes" id="UP000318413"/>
    </source>
</evidence>
<feature type="domain" description="Predicted 3'-5' exonuclease PolB-like" evidence="1">
    <location>
        <begin position="37"/>
        <end position="237"/>
    </location>
</feature>
<name>A0A502CGD5_9SPHN</name>
<dbReference type="AlphaFoldDB" id="A0A502CGD5"/>
<gene>
    <name evidence="2" type="ORF">EAH84_12205</name>
</gene>
<keyword evidence="3" id="KW-1185">Reference proteome</keyword>
<dbReference type="InterPro" id="IPR012337">
    <property type="entry name" value="RNaseH-like_sf"/>
</dbReference>
<dbReference type="OrthoDB" id="13288at2"/>
<protein>
    <recommendedName>
        <fullName evidence="1">Predicted 3'-5' exonuclease PolB-like domain-containing protein</fullName>
    </recommendedName>
</protein>
<dbReference type="SUPFAM" id="SSF53098">
    <property type="entry name" value="Ribonuclease H-like"/>
    <property type="match status" value="1"/>
</dbReference>
<organism evidence="2 3">
    <name type="scientific">Sphingomonas oligophenolica</name>
    <dbReference type="NCBI Taxonomy" id="301154"/>
    <lineage>
        <taxon>Bacteria</taxon>
        <taxon>Pseudomonadati</taxon>
        <taxon>Pseudomonadota</taxon>
        <taxon>Alphaproteobacteria</taxon>
        <taxon>Sphingomonadales</taxon>
        <taxon>Sphingomonadaceae</taxon>
        <taxon>Sphingomonas</taxon>
    </lineage>
</organism>
<sequence>MRRNTLRIQPRRDNGRRARPILAYDIETIAPALEDGSFPPWPTHQPVAVGFAEAWEQGGQWLFDIDALAITEAVTNEAAMIREADRRMAGAGVVTSYNGRQFDALVLRLAAQRQRLWDCKALADRAASKRFGGEHLDLADAYSSFGRKVSLASIADELGIAVKTDVAGGDVGQLWEAGETERIRRYVMEDAVATLCVYFAWVAARAADETLVTRPLAALARHIEARADLEHLQPFLDCQLMWWARPRAMKADIGAALSRMTHRLAREESERAFATS</sequence>
<evidence type="ECO:0000313" key="2">
    <source>
        <dbReference type="EMBL" id="TPG10836.1"/>
    </source>
</evidence>
<dbReference type="InterPro" id="IPR019288">
    <property type="entry name" value="3'-5'_exonuclease_PolB-like"/>
</dbReference>
<dbReference type="EMBL" id="RCZK01000010">
    <property type="protein sequence ID" value="TPG10836.1"/>
    <property type="molecule type" value="Genomic_DNA"/>
</dbReference>
<comment type="caution">
    <text evidence="2">The sequence shown here is derived from an EMBL/GenBank/DDBJ whole genome shotgun (WGS) entry which is preliminary data.</text>
</comment>